<organism evidence="2 3">
    <name type="scientific">Marixanthomonas ophiurae</name>
    <dbReference type="NCBI Taxonomy" id="387659"/>
    <lineage>
        <taxon>Bacteria</taxon>
        <taxon>Pseudomonadati</taxon>
        <taxon>Bacteroidota</taxon>
        <taxon>Flavobacteriia</taxon>
        <taxon>Flavobacteriales</taxon>
        <taxon>Flavobacteriaceae</taxon>
        <taxon>Marixanthomonas</taxon>
    </lineage>
</organism>
<dbReference type="OrthoDB" id="1144182at2"/>
<feature type="transmembrane region" description="Helical" evidence="1">
    <location>
        <begin position="76"/>
        <end position="97"/>
    </location>
</feature>
<keyword evidence="1" id="KW-1133">Transmembrane helix</keyword>
<dbReference type="Pfam" id="PF07332">
    <property type="entry name" value="Phage_holin_3_6"/>
    <property type="match status" value="1"/>
</dbReference>
<evidence type="ECO:0000256" key="1">
    <source>
        <dbReference type="SAM" id="Phobius"/>
    </source>
</evidence>
<keyword evidence="1" id="KW-0472">Membrane</keyword>
<dbReference type="InterPro" id="IPR009937">
    <property type="entry name" value="Phage_holin_3_6"/>
</dbReference>
<keyword evidence="1" id="KW-0812">Transmembrane</keyword>
<accession>A0A3E1QAM0</accession>
<feature type="transmembrane region" description="Helical" evidence="1">
    <location>
        <begin position="43"/>
        <end position="70"/>
    </location>
</feature>
<evidence type="ECO:0000313" key="3">
    <source>
        <dbReference type="Proteomes" id="UP000261082"/>
    </source>
</evidence>
<evidence type="ECO:0000313" key="2">
    <source>
        <dbReference type="EMBL" id="RFN59189.1"/>
    </source>
</evidence>
<proteinExistence type="predicted"/>
<comment type="caution">
    <text evidence="2">The sequence shown here is derived from an EMBL/GenBank/DDBJ whole genome shotgun (WGS) entry which is preliminary data.</text>
</comment>
<name>A0A3E1QAM0_9FLAO</name>
<reference evidence="2 3" key="1">
    <citation type="journal article" date="2007" name="Int. J. Syst. Evol. Microbiol.">
        <title>Marixanthomonas ophiurae gen. nov., sp. nov., a marine bacterium of the family Flavobacteriaceae isolated from a deep-sea brittle star.</title>
        <authorList>
            <person name="Romanenko L.A."/>
            <person name="Uchino M."/>
            <person name="Frolova G.M."/>
            <person name="Mikhailov V.V."/>
        </authorList>
    </citation>
    <scope>NUCLEOTIDE SEQUENCE [LARGE SCALE GENOMIC DNA]</scope>
    <source>
        <strain evidence="2 3">KMM 3046</strain>
    </source>
</reference>
<gene>
    <name evidence="2" type="ORF">DZ858_03700</name>
</gene>
<dbReference type="Proteomes" id="UP000261082">
    <property type="component" value="Unassembled WGS sequence"/>
</dbReference>
<keyword evidence="3" id="KW-1185">Reference proteome</keyword>
<dbReference type="AlphaFoldDB" id="A0A3E1QAM0"/>
<dbReference type="RefSeq" id="WP_117158189.1">
    <property type="nucleotide sequence ID" value="NZ_QVID01000001.1"/>
</dbReference>
<sequence length="143" mass="16258">MAFDRLNDNLHTISEKFQDYTTSTVEYYKLHFFKSSMKGAISLVNLLVFGSFFLFVLLFISIGVALYLGIVMESSFAGFLIVGGFYGLVTLFLVIFGKKLIERSLLKKFSALLYDDDYAKKNAKEQAHEDAEEFIDTVENESV</sequence>
<dbReference type="EMBL" id="QVID01000001">
    <property type="protein sequence ID" value="RFN59189.1"/>
    <property type="molecule type" value="Genomic_DNA"/>
</dbReference>
<protein>
    <submittedName>
        <fullName evidence="2">Phage holin family protein</fullName>
    </submittedName>
</protein>